<dbReference type="SUPFAM" id="SSF55653">
    <property type="entry name" value="Ribosomal protein L9 C-domain"/>
    <property type="match status" value="1"/>
</dbReference>
<evidence type="ECO:0000313" key="11">
    <source>
        <dbReference type="EMBL" id="PTX56253.1"/>
    </source>
</evidence>
<evidence type="ECO:0000256" key="9">
    <source>
        <dbReference type="SAM" id="MobiDB-lite"/>
    </source>
</evidence>
<protein>
    <recommendedName>
        <fullName evidence="6 7">Large ribosomal subunit protein bL9</fullName>
    </recommendedName>
</protein>
<dbReference type="InterPro" id="IPR020594">
    <property type="entry name" value="Ribosomal_bL9_bac/chp"/>
</dbReference>
<dbReference type="GO" id="GO:1990904">
    <property type="term" value="C:ribonucleoprotein complex"/>
    <property type="evidence" value="ECO:0007669"/>
    <property type="project" value="UniProtKB-KW"/>
</dbReference>
<dbReference type="HAMAP" id="MF_00503">
    <property type="entry name" value="Ribosomal_bL9"/>
    <property type="match status" value="1"/>
</dbReference>
<dbReference type="Gene3D" id="3.40.5.10">
    <property type="entry name" value="Ribosomal protein L9, N-terminal domain"/>
    <property type="match status" value="1"/>
</dbReference>
<evidence type="ECO:0000313" key="12">
    <source>
        <dbReference type="Proteomes" id="UP000243978"/>
    </source>
</evidence>
<evidence type="ECO:0000259" key="10">
    <source>
        <dbReference type="PROSITE" id="PS00651"/>
    </source>
</evidence>
<sequence length="212" mass="22689">MQVILLERVAKLGQMGEIVDVKPGYARNYLLPQGKAMNATEANQAVFEAQKAQLEARNLETKKEADALAEKLGGQQFIVIRQASDAGSLYGSVTTRDAADAATAEGFTVDRGQVALERPIKELGLHDVTVVLHPEVETSFTLNVARSNEEAELQASGKSIQELAAEAEAEAEFEIAELFDDIGAAASEDEELAEAVEGPADDAEEAEDKDEA</sequence>
<comment type="caution">
    <text evidence="11">The sequence shown here is derived from an EMBL/GenBank/DDBJ whole genome shotgun (WGS) entry which is preliminary data.</text>
</comment>
<reference evidence="11 12" key="1">
    <citation type="submission" date="2018-04" db="EMBL/GenBank/DDBJ databases">
        <title>Genomic Encyclopedia of Archaeal and Bacterial Type Strains, Phase II (KMG-II): from individual species to whole genera.</title>
        <authorList>
            <person name="Goeker M."/>
        </authorList>
    </citation>
    <scope>NUCLEOTIDE SEQUENCE [LARGE SCALE GENOMIC DNA]</scope>
    <source>
        <strain evidence="11 12">DSM 100977</strain>
    </source>
</reference>
<dbReference type="Proteomes" id="UP000243978">
    <property type="component" value="Unassembled WGS sequence"/>
</dbReference>
<dbReference type="Pfam" id="PF03948">
    <property type="entry name" value="Ribosomal_L9_C"/>
    <property type="match status" value="1"/>
</dbReference>
<dbReference type="InterPro" id="IPR036791">
    <property type="entry name" value="Ribosomal_bL9_C_sf"/>
</dbReference>
<accession>A0A2T6BJL0</accession>
<gene>
    <name evidence="7" type="primary">rplI</name>
    <name evidence="11" type="ORF">C8N43_0906</name>
</gene>
<feature type="compositionally biased region" description="Acidic residues" evidence="9">
    <location>
        <begin position="187"/>
        <end position="212"/>
    </location>
</feature>
<dbReference type="SUPFAM" id="SSF55658">
    <property type="entry name" value="L9 N-domain-like"/>
    <property type="match status" value="1"/>
</dbReference>
<dbReference type="PROSITE" id="PS00651">
    <property type="entry name" value="RIBOSOMAL_L9"/>
    <property type="match status" value="1"/>
</dbReference>
<dbReference type="EMBL" id="QBKS01000001">
    <property type="protein sequence ID" value="PTX56253.1"/>
    <property type="molecule type" value="Genomic_DNA"/>
</dbReference>
<dbReference type="InterPro" id="IPR020069">
    <property type="entry name" value="Ribosomal_bL9_C"/>
</dbReference>
<dbReference type="Gene3D" id="3.10.430.100">
    <property type="entry name" value="Ribosomal protein L9, C-terminal domain"/>
    <property type="match status" value="1"/>
</dbReference>
<keyword evidence="4 7" id="KW-0689">Ribosomal protein</keyword>
<organism evidence="11 12">
    <name type="scientific">Litoreibacter ponti</name>
    <dbReference type="NCBI Taxonomy" id="1510457"/>
    <lineage>
        <taxon>Bacteria</taxon>
        <taxon>Pseudomonadati</taxon>
        <taxon>Pseudomonadota</taxon>
        <taxon>Alphaproteobacteria</taxon>
        <taxon>Rhodobacterales</taxon>
        <taxon>Roseobacteraceae</taxon>
        <taxon>Litoreibacter</taxon>
    </lineage>
</organism>
<feature type="domain" description="Ribosomal protein L9" evidence="10">
    <location>
        <begin position="13"/>
        <end position="40"/>
    </location>
</feature>
<evidence type="ECO:0000256" key="8">
    <source>
        <dbReference type="SAM" id="Coils"/>
    </source>
</evidence>
<comment type="similarity">
    <text evidence="1 7">Belongs to the bacterial ribosomal protein bL9 family.</text>
</comment>
<evidence type="ECO:0000256" key="3">
    <source>
        <dbReference type="ARBA" id="ARBA00022884"/>
    </source>
</evidence>
<comment type="function">
    <text evidence="7">Binds to the 23S rRNA.</text>
</comment>
<dbReference type="InterPro" id="IPR009027">
    <property type="entry name" value="Ribosomal_bL9/RNase_H1_N"/>
</dbReference>
<keyword evidence="8" id="KW-0175">Coiled coil</keyword>
<dbReference type="AlphaFoldDB" id="A0A2T6BJL0"/>
<keyword evidence="5 7" id="KW-0687">Ribonucleoprotein</keyword>
<evidence type="ECO:0000256" key="1">
    <source>
        <dbReference type="ARBA" id="ARBA00010605"/>
    </source>
</evidence>
<dbReference type="InterPro" id="IPR000244">
    <property type="entry name" value="Ribosomal_bL9"/>
</dbReference>
<evidence type="ECO:0000256" key="6">
    <source>
        <dbReference type="ARBA" id="ARBA00035292"/>
    </source>
</evidence>
<keyword evidence="12" id="KW-1185">Reference proteome</keyword>
<proteinExistence type="inferred from homology"/>
<dbReference type="InterPro" id="IPR020070">
    <property type="entry name" value="Ribosomal_bL9_N"/>
</dbReference>
<name>A0A2T6BJL0_9RHOB</name>
<keyword evidence="2 7" id="KW-0699">rRNA-binding</keyword>
<evidence type="ECO:0000256" key="7">
    <source>
        <dbReference type="HAMAP-Rule" id="MF_00503"/>
    </source>
</evidence>
<keyword evidence="3 7" id="KW-0694">RNA-binding</keyword>
<dbReference type="GO" id="GO:0006412">
    <property type="term" value="P:translation"/>
    <property type="evidence" value="ECO:0007669"/>
    <property type="project" value="UniProtKB-UniRule"/>
</dbReference>
<dbReference type="GO" id="GO:0003735">
    <property type="term" value="F:structural constituent of ribosome"/>
    <property type="evidence" value="ECO:0007669"/>
    <property type="project" value="InterPro"/>
</dbReference>
<feature type="region of interest" description="Disordered" evidence="9">
    <location>
        <begin position="184"/>
        <end position="212"/>
    </location>
</feature>
<dbReference type="GO" id="GO:0005840">
    <property type="term" value="C:ribosome"/>
    <property type="evidence" value="ECO:0007669"/>
    <property type="project" value="UniProtKB-KW"/>
</dbReference>
<dbReference type="Pfam" id="PF01281">
    <property type="entry name" value="Ribosomal_L9_N"/>
    <property type="match status" value="1"/>
</dbReference>
<dbReference type="OrthoDB" id="9788336at2"/>
<evidence type="ECO:0000256" key="2">
    <source>
        <dbReference type="ARBA" id="ARBA00022730"/>
    </source>
</evidence>
<dbReference type="RefSeq" id="WP_107844470.1">
    <property type="nucleotide sequence ID" value="NZ_QBKS01000001.1"/>
</dbReference>
<dbReference type="GO" id="GO:0019843">
    <property type="term" value="F:rRNA binding"/>
    <property type="evidence" value="ECO:0007669"/>
    <property type="project" value="UniProtKB-UniRule"/>
</dbReference>
<dbReference type="NCBIfam" id="TIGR00158">
    <property type="entry name" value="L9"/>
    <property type="match status" value="1"/>
</dbReference>
<feature type="coiled-coil region" evidence="8">
    <location>
        <begin position="37"/>
        <end position="71"/>
    </location>
</feature>
<evidence type="ECO:0000256" key="4">
    <source>
        <dbReference type="ARBA" id="ARBA00022980"/>
    </source>
</evidence>
<dbReference type="InterPro" id="IPR036935">
    <property type="entry name" value="Ribosomal_bL9_N_sf"/>
</dbReference>
<evidence type="ECO:0000256" key="5">
    <source>
        <dbReference type="ARBA" id="ARBA00023274"/>
    </source>
</evidence>
<dbReference type="PANTHER" id="PTHR21368">
    <property type="entry name" value="50S RIBOSOMAL PROTEIN L9"/>
    <property type="match status" value="1"/>
</dbReference>